<dbReference type="Proteomes" id="UP001185331">
    <property type="component" value="Unassembled WGS sequence"/>
</dbReference>
<reference evidence="1" key="1">
    <citation type="submission" date="2023-07" db="EMBL/GenBank/DDBJ databases">
        <title>Sorghum-associated microbial communities from plants grown in Nebraska, USA.</title>
        <authorList>
            <person name="Schachtman D."/>
        </authorList>
    </citation>
    <scope>NUCLEOTIDE SEQUENCE</scope>
    <source>
        <strain evidence="1">BE330</strain>
    </source>
</reference>
<dbReference type="EMBL" id="JAVDQK010000004">
    <property type="protein sequence ID" value="MDR6218545.1"/>
    <property type="molecule type" value="Genomic_DNA"/>
</dbReference>
<organism evidence="1 2">
    <name type="scientific">Deinococcus soli</name>
    <name type="common">ex Cha et al. 2016</name>
    <dbReference type="NCBI Taxonomy" id="1309411"/>
    <lineage>
        <taxon>Bacteria</taxon>
        <taxon>Thermotogati</taxon>
        <taxon>Deinococcota</taxon>
        <taxon>Deinococci</taxon>
        <taxon>Deinococcales</taxon>
        <taxon>Deinococcaceae</taxon>
        <taxon>Deinococcus</taxon>
    </lineage>
</organism>
<evidence type="ECO:0000313" key="2">
    <source>
        <dbReference type="Proteomes" id="UP001185331"/>
    </source>
</evidence>
<evidence type="ECO:0000313" key="1">
    <source>
        <dbReference type="EMBL" id="MDR6218545.1"/>
    </source>
</evidence>
<sequence>MRASAPFTVTVRDDGSGTFELGGGSTFRRVNGRWATRASIRPGATFHVGRNGAFLITVQAVLTPWA</sequence>
<name>A0AAE3XEA9_9DEIO</name>
<dbReference type="AlphaFoldDB" id="A0AAE3XEA9"/>
<protein>
    <submittedName>
        <fullName evidence="1">Uncharacterized protein</fullName>
    </submittedName>
</protein>
<dbReference type="RefSeq" id="WP_309855124.1">
    <property type="nucleotide sequence ID" value="NZ_JAVDQJ010000005.1"/>
</dbReference>
<gene>
    <name evidence="1" type="ORF">J2Y00_002108</name>
</gene>
<proteinExistence type="predicted"/>
<accession>A0AAE3XEA9</accession>
<comment type="caution">
    <text evidence="1">The sequence shown here is derived from an EMBL/GenBank/DDBJ whole genome shotgun (WGS) entry which is preliminary data.</text>
</comment>